<gene>
    <name evidence="5" type="ORF">DME_LOCUS5380</name>
</gene>
<dbReference type="Proteomes" id="UP000038040">
    <property type="component" value="Unplaced"/>
</dbReference>
<dbReference type="GO" id="GO:0071013">
    <property type="term" value="C:catalytic step 2 spliceosome"/>
    <property type="evidence" value="ECO:0007669"/>
    <property type="project" value="TreeGrafter"/>
</dbReference>
<proteinExistence type="inferred from homology"/>
<dbReference type="EMBL" id="UYYG01001152">
    <property type="protein sequence ID" value="VDN55407.1"/>
    <property type="molecule type" value="Genomic_DNA"/>
</dbReference>
<comment type="similarity">
    <text evidence="2">Belongs to the NRDE2 family.</text>
</comment>
<reference evidence="5 7" key="2">
    <citation type="submission" date="2018-11" db="EMBL/GenBank/DDBJ databases">
        <authorList>
            <consortium name="Pathogen Informatics"/>
        </authorList>
    </citation>
    <scope>NUCLEOTIDE SEQUENCE [LARGE SCALE GENOMIC DNA]</scope>
</reference>
<keyword evidence="3" id="KW-0539">Nucleus</keyword>
<reference evidence="8" key="1">
    <citation type="submission" date="2016-04" db="UniProtKB">
        <authorList>
            <consortium name="WormBaseParasite"/>
        </authorList>
    </citation>
    <scope>IDENTIFICATION</scope>
</reference>
<evidence type="ECO:0000313" key="7">
    <source>
        <dbReference type="Proteomes" id="UP000274756"/>
    </source>
</evidence>
<dbReference type="Proteomes" id="UP000274756">
    <property type="component" value="Unassembled WGS sequence"/>
</dbReference>
<dbReference type="WBParaSite" id="DME_0000102001-mRNA-1">
    <property type="protein sequence ID" value="DME_0000102001-mRNA-1"/>
    <property type="gene ID" value="DME_0000102001"/>
</dbReference>
<dbReference type="PANTHER" id="PTHR13471">
    <property type="entry name" value="TETRATRICOPEPTIDE-LIKE HELICAL"/>
    <property type="match status" value="1"/>
</dbReference>
<dbReference type="PANTHER" id="PTHR13471:SF0">
    <property type="entry name" value="NUCLEAR EXOSOME REGULATOR NRDE2"/>
    <property type="match status" value="1"/>
</dbReference>
<keyword evidence="7" id="KW-1185">Reference proteome</keyword>
<sequence>MFAAYNDESLSKQGNMENEDFSRKYSSFDAIPRYDSENEEEKKKRRREEREKLKKKKERQKEEEARRLLSQHSIKMVTCDSDDDSDFDMVLVNSIEPTKMTDGDEEKKRKKKKKHKKKSKKRRRHHSSSSSSSWSSSASTSSSSSSRSSSNKVKSHKRPSVAQLFAPAQKWSFLVEFNVTEPSSYFIIDRKADRSNFDYDSLYKGDIAVYNSHGKHILGGCDALDRFFFPGNEVVKDIVIRYFHEKVRKSWSDNPERLWRKKGLETVSGFLQLSTFALTESDLQDDSGKINPDKFKAVEGAASLIEDDPQTQSSLCNTQLGQDKYNVDLWMKFVSLQDDVYMAQRDPMIDRRSRKERLTDHDLLDRKLSILDKAISINFDSVKLKIERLRVGRVLWDDETFERELEFVEFNHVNDPLMWEGVLDLIESDTRRFKLNLLVGLAKMRKCLEKLGQLISGELCTHPLLPKTEEFIVTVVRRRIRTFINTGYIEKAIATAQAIVEFNFCMPQSYKTASIDIKRKMFERFWDSGIARLGDLNSSGKCFQSFRWEKSLPTLEDPLTDQEEFKSELKEYEKAEEDLCKLAGPHGSSWPYQKIWYELEKLRSERLWRPVRDLTCEIDDMERIVTFDDIRDVLIVFNRPVATNMLFKILEDFGAHIYGQEMLSSLSIVTKFVIFPWITNNRLHNFEKFLDRFFEILLVYVPEHRNLLLSSQLITAFEYIKNNDEFSEKAKLKNFRSVAKTIAAKNNNVANLSLMATFAEKMLELRDFAQVKTIAKKFYSERPNIWLPEHEPYLISMLRLAVSHVLACDETERSDILENIVVHGKIDEQDERQTNNYRFVEGKFNLRIINYSKKRISNWEGSVLDFVTTMAMLYAYYSASEQQRFESLIRISRDVSKQIPYSERPRFMKVYLDLIFNYIRDHPYVSQKTLRVELKNAVFSFPLNIEVLKKYIDLNAFGLRLIHLRRFLEEKVSDPVIDYCRAFGAVYLEFLRYRILLEQVENNSPELHKLRSVLVNSSARISHKDDSFWRIQLFIEMERGDKKRAKQIFFLAYASCPWSRSLIMDFVKCGVESGEFENTLDAMTEKGLRLRCQRDELPILLAN</sequence>
<evidence type="ECO:0000256" key="3">
    <source>
        <dbReference type="ARBA" id="ARBA00023242"/>
    </source>
</evidence>
<dbReference type="OrthoDB" id="5804141at2759"/>
<organism evidence="6 8">
    <name type="scientific">Dracunculus medinensis</name>
    <name type="common">Guinea worm</name>
    <dbReference type="NCBI Taxonomy" id="318479"/>
    <lineage>
        <taxon>Eukaryota</taxon>
        <taxon>Metazoa</taxon>
        <taxon>Ecdysozoa</taxon>
        <taxon>Nematoda</taxon>
        <taxon>Chromadorea</taxon>
        <taxon>Rhabditida</taxon>
        <taxon>Spirurina</taxon>
        <taxon>Dracunculoidea</taxon>
        <taxon>Dracunculidae</taxon>
        <taxon>Dracunculus</taxon>
    </lineage>
</organism>
<dbReference type="Pfam" id="PF08424">
    <property type="entry name" value="NRDE-2"/>
    <property type="match status" value="1"/>
</dbReference>
<evidence type="ECO:0000256" key="4">
    <source>
        <dbReference type="SAM" id="MobiDB-lite"/>
    </source>
</evidence>
<dbReference type="GO" id="GO:1902369">
    <property type="term" value="P:negative regulation of RNA catabolic process"/>
    <property type="evidence" value="ECO:0007669"/>
    <property type="project" value="TreeGrafter"/>
</dbReference>
<evidence type="ECO:0000256" key="2">
    <source>
        <dbReference type="ARBA" id="ARBA00009265"/>
    </source>
</evidence>
<dbReference type="AlphaFoldDB" id="A0A0N4U2U4"/>
<feature type="compositionally biased region" description="Low complexity" evidence="4">
    <location>
        <begin position="128"/>
        <end position="152"/>
    </location>
</feature>
<feature type="region of interest" description="Disordered" evidence="4">
    <location>
        <begin position="99"/>
        <end position="159"/>
    </location>
</feature>
<evidence type="ECO:0000256" key="1">
    <source>
        <dbReference type="ARBA" id="ARBA00004123"/>
    </source>
</evidence>
<dbReference type="STRING" id="318479.A0A0N4U2U4"/>
<evidence type="ECO:0000313" key="8">
    <source>
        <dbReference type="WBParaSite" id="DME_0000102001-mRNA-1"/>
    </source>
</evidence>
<name>A0A0N4U2U4_DRAME</name>
<accession>A0A0N4U2U4</accession>
<evidence type="ECO:0000313" key="6">
    <source>
        <dbReference type="Proteomes" id="UP000038040"/>
    </source>
</evidence>
<feature type="compositionally biased region" description="Basic residues" evidence="4">
    <location>
        <begin position="108"/>
        <end position="127"/>
    </location>
</feature>
<feature type="compositionally biased region" description="Basic and acidic residues" evidence="4">
    <location>
        <begin position="32"/>
        <end position="52"/>
    </location>
</feature>
<dbReference type="GO" id="GO:0031048">
    <property type="term" value="P:regulatory ncRNA-mediated heterochromatin formation"/>
    <property type="evidence" value="ECO:0007669"/>
    <property type="project" value="TreeGrafter"/>
</dbReference>
<protein>
    <submittedName>
        <fullName evidence="8">TPR_REGION domain-containing protein</fullName>
    </submittedName>
</protein>
<feature type="region of interest" description="Disordered" evidence="4">
    <location>
        <begin position="1"/>
        <end position="86"/>
    </location>
</feature>
<dbReference type="InterPro" id="IPR013633">
    <property type="entry name" value="NRDE-2"/>
</dbReference>
<comment type="subcellular location">
    <subcellularLocation>
        <location evidence="1">Nucleus</location>
    </subcellularLocation>
</comment>
<evidence type="ECO:0000313" key="5">
    <source>
        <dbReference type="EMBL" id="VDN55407.1"/>
    </source>
</evidence>